<organism evidence="3 4">
    <name type="scientific">Aphanomyces invadans</name>
    <dbReference type="NCBI Taxonomy" id="157072"/>
    <lineage>
        <taxon>Eukaryota</taxon>
        <taxon>Sar</taxon>
        <taxon>Stramenopiles</taxon>
        <taxon>Oomycota</taxon>
        <taxon>Saprolegniomycetes</taxon>
        <taxon>Saprolegniales</taxon>
        <taxon>Verrucalvaceae</taxon>
        <taxon>Aphanomyces</taxon>
    </lineage>
</organism>
<accession>A0A418B7W6</accession>
<dbReference type="AlphaFoldDB" id="A0A418B7W6"/>
<feature type="compositionally biased region" description="Pro residues" evidence="2">
    <location>
        <begin position="117"/>
        <end position="128"/>
    </location>
</feature>
<comment type="caution">
    <text evidence="3">The sequence shown here is derived from an EMBL/GenBank/DDBJ whole genome shotgun (WGS) entry which is preliminary data.</text>
</comment>
<dbReference type="Pfam" id="PF13432">
    <property type="entry name" value="TPR_16"/>
    <property type="match status" value="1"/>
</dbReference>
<dbReference type="SUPFAM" id="SSF48452">
    <property type="entry name" value="TPR-like"/>
    <property type="match status" value="1"/>
</dbReference>
<feature type="region of interest" description="Disordered" evidence="2">
    <location>
        <begin position="116"/>
        <end position="203"/>
    </location>
</feature>
<evidence type="ECO:0000313" key="4">
    <source>
        <dbReference type="Proteomes" id="UP000285060"/>
    </source>
</evidence>
<dbReference type="VEuPathDB" id="FungiDB:H310_00991"/>
<dbReference type="Gene3D" id="1.25.40.10">
    <property type="entry name" value="Tetratricopeptide repeat domain"/>
    <property type="match status" value="1"/>
</dbReference>
<keyword evidence="1" id="KW-0802">TPR repeat</keyword>
<protein>
    <submittedName>
        <fullName evidence="3">Uncharacterized protein</fullName>
    </submittedName>
</protein>
<keyword evidence="4" id="KW-1185">Reference proteome</keyword>
<reference evidence="3 4" key="1">
    <citation type="submission" date="2018-08" db="EMBL/GenBank/DDBJ databases">
        <title>Aphanomyces genome sequencing and annotation.</title>
        <authorList>
            <person name="Minardi D."/>
            <person name="Oidtmann B."/>
            <person name="Van Der Giezen M."/>
            <person name="Studholme D.J."/>
        </authorList>
    </citation>
    <scope>NUCLEOTIDE SEQUENCE [LARGE SCALE GENOMIC DNA]</scope>
    <source>
        <strain evidence="3 4">NJM0002</strain>
    </source>
</reference>
<proteinExistence type="predicted"/>
<evidence type="ECO:0000256" key="2">
    <source>
        <dbReference type="SAM" id="MobiDB-lite"/>
    </source>
</evidence>
<name>A0A418B7W6_9STRA</name>
<evidence type="ECO:0000256" key="1">
    <source>
        <dbReference type="PROSITE-ProRule" id="PRU00339"/>
    </source>
</evidence>
<dbReference type="SMART" id="SM00028">
    <property type="entry name" value="TPR"/>
    <property type="match status" value="2"/>
</dbReference>
<sequence length="430" mass="47029">MGDAGVDGWADDPEVQIHGHRDNSDNALTQVLVTVNSEWLADFGATHRGGRGKVPPLDLFLAQKSLWLNDHFQKLRVLTDPTSRQDCEALQDLTKRLLVLFDMRKTTAYLLELSYAPPSPCPATPPKKSPAMLSSLRSPSFTPPTTLLRDKSPFLPQPKVLFGLRPKTTPAARPSPKHGSSPPRSKDKPNKGTSSPPHNRKLPVTLAPLDQIEQRLQSFDLTPPHTNTLQVIPKKTCKLAVPLIHSSVHDTVAPLAPLKSPPRQKATSHHASRDLTSASGFEWWWRTLPANHASLAPHAKLKAVCVAALRMHGAGIFDRAVELYTFALTMMPVPATLQVLPTPEDGDAETVHLPLKLHLNLGSAALSLGQITESVKAFETAIHMDPQSLWAHFKLGMAYNAAGRVEGAVKEWTAVAKLFPPVCFTTRICV</sequence>
<dbReference type="PROSITE" id="PS50005">
    <property type="entry name" value="TPR"/>
    <property type="match status" value="1"/>
</dbReference>
<feature type="region of interest" description="Disordered" evidence="2">
    <location>
        <begin position="1"/>
        <end position="21"/>
    </location>
</feature>
<dbReference type="Proteomes" id="UP000285060">
    <property type="component" value="Unassembled WGS sequence"/>
</dbReference>
<feature type="repeat" description="TPR" evidence="1">
    <location>
        <begin position="355"/>
        <end position="388"/>
    </location>
</feature>
<dbReference type="InterPro" id="IPR019734">
    <property type="entry name" value="TPR_rpt"/>
</dbReference>
<dbReference type="EMBL" id="QUSY01000037">
    <property type="protein sequence ID" value="RHY34263.1"/>
    <property type="molecule type" value="Genomic_DNA"/>
</dbReference>
<dbReference type="InterPro" id="IPR011990">
    <property type="entry name" value="TPR-like_helical_dom_sf"/>
</dbReference>
<evidence type="ECO:0000313" key="3">
    <source>
        <dbReference type="EMBL" id="RHY34263.1"/>
    </source>
</evidence>
<gene>
    <name evidence="3" type="ORF">DYB32_001066</name>
</gene>
<feature type="compositionally biased region" description="Polar residues" evidence="2">
    <location>
        <begin position="135"/>
        <end position="145"/>
    </location>
</feature>